<keyword evidence="5" id="KW-1185">Reference proteome</keyword>
<dbReference type="EMBL" id="AWUE01018550">
    <property type="protein sequence ID" value="OMO79423.1"/>
    <property type="molecule type" value="Genomic_DNA"/>
</dbReference>
<dbReference type="Pfam" id="PF13960">
    <property type="entry name" value="DUF4218"/>
    <property type="match status" value="1"/>
</dbReference>
<sequence length="383" mass="44058">MIGFLKQLKKTIKNKSAVEGSICEAYIAYEINTFSQHYFELDVRCTSRRPRRNDEVVNDPSKPPFSIFNYPGRFHGRPRVRLLIDEERKVAHTYVLRNCPEVDPYLEMFVDYLKHEGHTSDEIDQGIEMFFADWFKLYVQTRENAVTDPLLQDLAWPPSNKATSWPAYMVNGYNFHTFVHGQGRATINSGIGVRGSDSNDPSHDFYGILKDVVQIEYCGSTFSMNVVLFEGDWFDPINGMKVHPLYKLVDVNRKKFYKKYDPFILAQQAIQVYYCHYPSMKKDKVDWTAVCETKSRRVVDSASKEESDQDATAYQVDDIPHAPSVSISEQIPSLFDELQGLTLQVDLGILPQSVPSELPTDEEEFESEETSDDEDDVDPSNDY</sequence>
<dbReference type="InterPro" id="IPR025312">
    <property type="entry name" value="DUF4216"/>
</dbReference>
<protein>
    <recommendedName>
        <fullName evidence="6">DUF4216 domain-containing protein</fullName>
    </recommendedName>
</protein>
<feature type="domain" description="DUF4218" evidence="3">
    <location>
        <begin position="4"/>
        <end position="53"/>
    </location>
</feature>
<evidence type="ECO:0000259" key="2">
    <source>
        <dbReference type="Pfam" id="PF13952"/>
    </source>
</evidence>
<feature type="domain" description="DUF4216" evidence="2">
    <location>
        <begin position="214"/>
        <end position="290"/>
    </location>
</feature>
<feature type="region of interest" description="Disordered" evidence="1">
    <location>
        <begin position="352"/>
        <end position="383"/>
    </location>
</feature>
<name>A0A1R3I9Z9_9ROSI</name>
<evidence type="ECO:0008006" key="6">
    <source>
        <dbReference type="Google" id="ProtNLM"/>
    </source>
</evidence>
<evidence type="ECO:0000313" key="4">
    <source>
        <dbReference type="EMBL" id="OMO79423.1"/>
    </source>
</evidence>
<dbReference type="PANTHER" id="PTHR48258">
    <property type="entry name" value="DUF4218 DOMAIN-CONTAINING PROTEIN-RELATED"/>
    <property type="match status" value="1"/>
</dbReference>
<dbReference type="PANTHER" id="PTHR48258:SF4">
    <property type="entry name" value="DUF4216 DOMAIN-CONTAINING PROTEIN"/>
    <property type="match status" value="1"/>
</dbReference>
<evidence type="ECO:0000259" key="3">
    <source>
        <dbReference type="Pfam" id="PF13960"/>
    </source>
</evidence>
<gene>
    <name evidence="4" type="ORF">COLO4_24438</name>
</gene>
<comment type="caution">
    <text evidence="4">The sequence shown here is derived from an EMBL/GenBank/DDBJ whole genome shotgun (WGS) entry which is preliminary data.</text>
</comment>
<dbReference type="AlphaFoldDB" id="A0A1R3I9Z9"/>
<feature type="compositionally biased region" description="Acidic residues" evidence="1">
    <location>
        <begin position="359"/>
        <end position="383"/>
    </location>
</feature>
<evidence type="ECO:0000313" key="5">
    <source>
        <dbReference type="Proteomes" id="UP000187203"/>
    </source>
</evidence>
<organism evidence="4 5">
    <name type="scientific">Corchorus olitorius</name>
    <dbReference type="NCBI Taxonomy" id="93759"/>
    <lineage>
        <taxon>Eukaryota</taxon>
        <taxon>Viridiplantae</taxon>
        <taxon>Streptophyta</taxon>
        <taxon>Embryophyta</taxon>
        <taxon>Tracheophyta</taxon>
        <taxon>Spermatophyta</taxon>
        <taxon>Magnoliopsida</taxon>
        <taxon>eudicotyledons</taxon>
        <taxon>Gunneridae</taxon>
        <taxon>Pentapetalae</taxon>
        <taxon>rosids</taxon>
        <taxon>malvids</taxon>
        <taxon>Malvales</taxon>
        <taxon>Malvaceae</taxon>
        <taxon>Grewioideae</taxon>
        <taxon>Apeibeae</taxon>
        <taxon>Corchorus</taxon>
    </lineage>
</organism>
<dbReference type="InterPro" id="IPR025452">
    <property type="entry name" value="DUF4218"/>
</dbReference>
<dbReference type="Pfam" id="PF13952">
    <property type="entry name" value="DUF4216"/>
    <property type="match status" value="1"/>
</dbReference>
<proteinExistence type="predicted"/>
<dbReference type="OrthoDB" id="1002061at2759"/>
<accession>A0A1R3I9Z9</accession>
<reference evidence="5" key="1">
    <citation type="submission" date="2013-09" db="EMBL/GenBank/DDBJ databases">
        <title>Corchorus olitorius genome sequencing.</title>
        <authorList>
            <person name="Alam M."/>
            <person name="Haque M.S."/>
            <person name="Islam M.S."/>
            <person name="Emdad E.M."/>
            <person name="Islam M.M."/>
            <person name="Ahmed B."/>
            <person name="Halim A."/>
            <person name="Hossen Q.M.M."/>
            <person name="Hossain M.Z."/>
            <person name="Ahmed R."/>
            <person name="Khan M.M."/>
            <person name="Islam R."/>
            <person name="Rashid M.M."/>
            <person name="Khan S.A."/>
            <person name="Rahman M.S."/>
            <person name="Alam M."/>
            <person name="Yahiya A.S."/>
            <person name="Khan M.S."/>
            <person name="Azam M.S."/>
            <person name="Haque T."/>
            <person name="Lashkar M.Z.H."/>
            <person name="Akhand A.I."/>
            <person name="Morshed G."/>
            <person name="Roy S."/>
            <person name="Uddin K.S."/>
            <person name="Rabeya T."/>
            <person name="Hossain A.S."/>
            <person name="Chowdhury A."/>
            <person name="Snigdha A.R."/>
            <person name="Mortoza M.S."/>
            <person name="Matin S.A."/>
            <person name="Hoque S.M.E."/>
            <person name="Islam M.K."/>
            <person name="Roy D.K."/>
            <person name="Haider R."/>
            <person name="Moosa M.M."/>
            <person name="Elias S.M."/>
            <person name="Hasan A.M."/>
            <person name="Jahan S."/>
            <person name="Shafiuddin M."/>
            <person name="Mahmood N."/>
            <person name="Shommy N.S."/>
        </authorList>
    </citation>
    <scope>NUCLEOTIDE SEQUENCE [LARGE SCALE GENOMIC DNA]</scope>
    <source>
        <strain evidence="5">cv. O-4</strain>
    </source>
</reference>
<evidence type="ECO:0000256" key="1">
    <source>
        <dbReference type="SAM" id="MobiDB-lite"/>
    </source>
</evidence>
<dbReference type="Proteomes" id="UP000187203">
    <property type="component" value="Unassembled WGS sequence"/>
</dbReference>